<name>A0A8H6JVS2_9PEZI</name>
<comment type="caution">
    <text evidence="1">The sequence shown here is derived from an EMBL/GenBank/DDBJ whole genome shotgun (WGS) entry which is preliminary data.</text>
</comment>
<protein>
    <submittedName>
        <fullName evidence="1">Uncharacterized protein</fullName>
    </submittedName>
</protein>
<evidence type="ECO:0000313" key="1">
    <source>
        <dbReference type="EMBL" id="KAF6820075.1"/>
    </source>
</evidence>
<dbReference type="Proteomes" id="UP000654918">
    <property type="component" value="Unassembled WGS sequence"/>
</dbReference>
<evidence type="ECO:0000313" key="2">
    <source>
        <dbReference type="Proteomes" id="UP000654918"/>
    </source>
</evidence>
<accession>A0A8H6JVS2</accession>
<dbReference type="AlphaFoldDB" id="A0A8H6JVS2"/>
<dbReference type="EMBL" id="WIGO01000277">
    <property type="protein sequence ID" value="KAF6820075.1"/>
    <property type="molecule type" value="Genomic_DNA"/>
</dbReference>
<keyword evidence="2" id="KW-1185">Reference proteome</keyword>
<sequence length="184" mass="20470">VPIPGPVDDRAAACSIIKVGTLDRDAEAPNKRKANGDMSPPPPHRCRGADVFIKVNINWTVEDLTFPLCDVRGRSFASDIAFTKSPGLTWGQAKGDCTSKWDRAELRRLGRHNTSWLVYWTRQRLLSGLKSGLRGREIYIDDYVQDDDDPYANAHLPPGQAPQALEDVPVDLGKLEYIRLCADV</sequence>
<gene>
    <name evidence="1" type="ORF">CPLU01_12849</name>
</gene>
<organism evidence="1 2">
    <name type="scientific">Colletotrichum plurivorum</name>
    <dbReference type="NCBI Taxonomy" id="2175906"/>
    <lineage>
        <taxon>Eukaryota</taxon>
        <taxon>Fungi</taxon>
        <taxon>Dikarya</taxon>
        <taxon>Ascomycota</taxon>
        <taxon>Pezizomycotina</taxon>
        <taxon>Sordariomycetes</taxon>
        <taxon>Hypocreomycetidae</taxon>
        <taxon>Glomerellales</taxon>
        <taxon>Glomerellaceae</taxon>
        <taxon>Colletotrichum</taxon>
        <taxon>Colletotrichum orchidearum species complex</taxon>
    </lineage>
</organism>
<reference evidence="1" key="1">
    <citation type="journal article" date="2020" name="Phytopathology">
        <title>Genome Sequence Resources of Colletotrichum truncatum, C. plurivorum, C. musicola, and C. sojae: Four Species Pathogenic to Soybean (Glycine max).</title>
        <authorList>
            <person name="Rogerio F."/>
            <person name="Boufleur T.R."/>
            <person name="Ciampi-Guillardi M."/>
            <person name="Sukno S.A."/>
            <person name="Thon M.R."/>
            <person name="Massola Junior N.S."/>
            <person name="Baroncelli R."/>
        </authorList>
    </citation>
    <scope>NUCLEOTIDE SEQUENCE</scope>
    <source>
        <strain evidence="1">LFN00145</strain>
    </source>
</reference>
<proteinExistence type="predicted"/>
<feature type="non-terminal residue" evidence="1">
    <location>
        <position position="1"/>
    </location>
</feature>